<dbReference type="CDD" id="cd03112">
    <property type="entry name" value="CobW-like"/>
    <property type="match status" value="1"/>
</dbReference>
<keyword evidence="2" id="KW-0378">Hydrolase</keyword>
<dbReference type="PANTHER" id="PTHR43603:SF1">
    <property type="entry name" value="ZINC-REGULATED GTPASE METALLOPROTEIN ACTIVATOR 1"/>
    <property type="match status" value="1"/>
</dbReference>
<dbReference type="Gene3D" id="3.30.1220.10">
    <property type="entry name" value="CobW-like, C-terminal domain"/>
    <property type="match status" value="1"/>
</dbReference>
<feature type="region of interest" description="Disordered" evidence="6">
    <location>
        <begin position="175"/>
        <end position="195"/>
    </location>
</feature>
<dbReference type="InterPro" id="IPR051927">
    <property type="entry name" value="Zn_Chap_cDPG_Synth"/>
</dbReference>
<gene>
    <name evidence="8" type="ORF">AB1Y20_017365</name>
</gene>
<feature type="domain" description="CobW C-terminal" evidence="7">
    <location>
        <begin position="317"/>
        <end position="434"/>
    </location>
</feature>
<dbReference type="GO" id="GO:0016787">
    <property type="term" value="F:hydrolase activity"/>
    <property type="evidence" value="ECO:0007669"/>
    <property type="project" value="UniProtKB-KW"/>
</dbReference>
<evidence type="ECO:0000256" key="2">
    <source>
        <dbReference type="ARBA" id="ARBA00022801"/>
    </source>
</evidence>
<evidence type="ECO:0000256" key="5">
    <source>
        <dbReference type="ARBA" id="ARBA00049117"/>
    </source>
</evidence>
<dbReference type="EMBL" id="JBGBPQ010000006">
    <property type="protein sequence ID" value="KAL1522374.1"/>
    <property type="molecule type" value="Genomic_DNA"/>
</dbReference>
<dbReference type="SUPFAM" id="SSF52540">
    <property type="entry name" value="P-loop containing nucleoside triphosphate hydrolases"/>
    <property type="match status" value="1"/>
</dbReference>
<dbReference type="SMART" id="SM00833">
    <property type="entry name" value="CobW_C"/>
    <property type="match status" value="1"/>
</dbReference>
<organism evidence="8 9">
    <name type="scientific">Prymnesium parvum</name>
    <name type="common">Toxic golden alga</name>
    <dbReference type="NCBI Taxonomy" id="97485"/>
    <lineage>
        <taxon>Eukaryota</taxon>
        <taxon>Haptista</taxon>
        <taxon>Haptophyta</taxon>
        <taxon>Prymnesiophyceae</taxon>
        <taxon>Prymnesiales</taxon>
        <taxon>Prymnesiaceae</taxon>
        <taxon>Prymnesium</taxon>
    </lineage>
</organism>
<dbReference type="Proteomes" id="UP001515480">
    <property type="component" value="Unassembled WGS sequence"/>
</dbReference>
<comment type="similarity">
    <text evidence="4">Belongs to the SIMIBI class G3E GTPase family. ZNG1 subfamily.</text>
</comment>
<sequence length="607" mass="66221">MDRQEASVALFAVHEERMLAMGRRRLPVPVLLVSGNLGSGKTTFLNHILHNKLNLRITCLVNDLASLNIDAEVLVKRDAARRTLYLSNGCACHTLSKEFEGEMWRVLQETEGTERTDYVVIETSGVADPTSLVESLERRYGQMTRARLDGVVVMVDSDVLSHQLTALEGKPRRTLDLEQSESIGGGATSPRRTASQRMLDAAGPAVWRQLLCADIIILNKVDLLDAAAVESLQQAMQAAVPAATVITATHGKVPLHRILHVEHSQGGAGAGVAGHEARLIVQEGRYLTAEEARPSSRTPQGAWDAAANQAGAAAHGYHALEYTSDHPFRLKDFQDLVAAAGHSASGSIGGDACLHEGLREEWVGLWRRVERIKGVVWFAECREDRWVFQVSGRQRVHLHHDGKWTARPAVQLVAIGSAWDQQAARLLDAFHSLTASPAALVCGPCDAPPGSVEAQLAAARELVRSDRRFELLEDGDEEALHVGPVVHFQLVGAALYGISRAELESFHRVDVSDLNRHFVQRLNASISSLEHQPKPFMLGAPLLKPVAASSHLDDGKRSISLSSPQYTVRFAVGGICRLDHVWPAVSQIADDLLAHSFARLKLCKCDL</sequence>
<keyword evidence="9" id="KW-1185">Reference proteome</keyword>
<reference evidence="8 9" key="1">
    <citation type="journal article" date="2024" name="Science">
        <title>Giant polyketide synthase enzymes in the biosynthesis of giant marine polyether toxins.</title>
        <authorList>
            <person name="Fallon T.R."/>
            <person name="Shende V.V."/>
            <person name="Wierzbicki I.H."/>
            <person name="Pendleton A.L."/>
            <person name="Watervoot N.F."/>
            <person name="Auber R.P."/>
            <person name="Gonzalez D.J."/>
            <person name="Wisecaver J.H."/>
            <person name="Moore B.S."/>
        </authorList>
    </citation>
    <scope>NUCLEOTIDE SEQUENCE [LARGE SCALE GENOMIC DNA]</scope>
    <source>
        <strain evidence="8 9">12B1</strain>
    </source>
</reference>
<evidence type="ECO:0000256" key="3">
    <source>
        <dbReference type="ARBA" id="ARBA00023186"/>
    </source>
</evidence>
<protein>
    <recommendedName>
        <fullName evidence="7">CobW C-terminal domain-containing protein</fullName>
    </recommendedName>
</protein>
<evidence type="ECO:0000256" key="4">
    <source>
        <dbReference type="ARBA" id="ARBA00034320"/>
    </source>
</evidence>
<dbReference type="AlphaFoldDB" id="A0AB34JKB2"/>
<comment type="catalytic activity">
    <reaction evidence="5">
        <text>GTP + H2O = GDP + phosphate + H(+)</text>
        <dbReference type="Rhea" id="RHEA:19669"/>
        <dbReference type="ChEBI" id="CHEBI:15377"/>
        <dbReference type="ChEBI" id="CHEBI:15378"/>
        <dbReference type="ChEBI" id="CHEBI:37565"/>
        <dbReference type="ChEBI" id="CHEBI:43474"/>
        <dbReference type="ChEBI" id="CHEBI:58189"/>
    </reaction>
    <physiologicalReaction direction="left-to-right" evidence="5">
        <dbReference type="Rhea" id="RHEA:19670"/>
    </physiologicalReaction>
</comment>
<dbReference type="PANTHER" id="PTHR43603">
    <property type="entry name" value="COBW DOMAIN-CONTAINING PROTEIN DDB_G0274527"/>
    <property type="match status" value="1"/>
</dbReference>
<dbReference type="InterPro" id="IPR011629">
    <property type="entry name" value="CobW-like_C"/>
</dbReference>
<keyword evidence="1" id="KW-0547">Nucleotide-binding</keyword>
<dbReference type="Gene3D" id="3.40.50.300">
    <property type="entry name" value="P-loop containing nucleotide triphosphate hydrolases"/>
    <property type="match status" value="1"/>
</dbReference>
<evidence type="ECO:0000313" key="9">
    <source>
        <dbReference type="Proteomes" id="UP001515480"/>
    </source>
</evidence>
<proteinExistence type="inferred from homology"/>
<comment type="caution">
    <text evidence="8">The sequence shown here is derived from an EMBL/GenBank/DDBJ whole genome shotgun (WGS) entry which is preliminary data.</text>
</comment>
<dbReference type="InterPro" id="IPR003495">
    <property type="entry name" value="CobW/HypB/UreG_nucleotide-bd"/>
</dbReference>
<keyword evidence="3" id="KW-0143">Chaperone</keyword>
<accession>A0AB34JKB2</accession>
<dbReference type="InterPro" id="IPR036627">
    <property type="entry name" value="CobW-likC_sf"/>
</dbReference>
<dbReference type="GO" id="GO:0000166">
    <property type="term" value="F:nucleotide binding"/>
    <property type="evidence" value="ECO:0007669"/>
    <property type="project" value="UniProtKB-KW"/>
</dbReference>
<dbReference type="Pfam" id="PF02492">
    <property type="entry name" value="cobW"/>
    <property type="match status" value="1"/>
</dbReference>
<dbReference type="InterPro" id="IPR027417">
    <property type="entry name" value="P-loop_NTPase"/>
</dbReference>
<name>A0AB34JKB2_PRYPA</name>
<evidence type="ECO:0000259" key="7">
    <source>
        <dbReference type="SMART" id="SM00833"/>
    </source>
</evidence>
<evidence type="ECO:0000256" key="6">
    <source>
        <dbReference type="SAM" id="MobiDB-lite"/>
    </source>
</evidence>
<evidence type="ECO:0000256" key="1">
    <source>
        <dbReference type="ARBA" id="ARBA00022741"/>
    </source>
</evidence>
<dbReference type="Pfam" id="PF07683">
    <property type="entry name" value="CobW_C"/>
    <property type="match status" value="1"/>
</dbReference>
<dbReference type="SUPFAM" id="SSF90002">
    <property type="entry name" value="Hypothetical protein YjiA, C-terminal domain"/>
    <property type="match status" value="1"/>
</dbReference>
<evidence type="ECO:0000313" key="8">
    <source>
        <dbReference type="EMBL" id="KAL1522374.1"/>
    </source>
</evidence>